<name>A0A7Y9NN46_9BACT</name>
<proteinExistence type="inferred from homology"/>
<evidence type="ECO:0000313" key="11">
    <source>
        <dbReference type="EMBL" id="NYF52398.1"/>
    </source>
</evidence>
<dbReference type="InterPro" id="IPR051045">
    <property type="entry name" value="TonB-dependent_transducer"/>
</dbReference>
<keyword evidence="8" id="KW-1133">Transmembrane helix</keyword>
<protein>
    <submittedName>
        <fullName evidence="11">Protein TonB</fullName>
    </submittedName>
</protein>
<evidence type="ECO:0000256" key="1">
    <source>
        <dbReference type="ARBA" id="ARBA00004383"/>
    </source>
</evidence>
<organism evidence="11 12">
    <name type="scientific">Tunturiibacter lichenicola</name>
    <dbReference type="NCBI Taxonomy" id="2051959"/>
    <lineage>
        <taxon>Bacteria</taxon>
        <taxon>Pseudomonadati</taxon>
        <taxon>Acidobacteriota</taxon>
        <taxon>Terriglobia</taxon>
        <taxon>Terriglobales</taxon>
        <taxon>Acidobacteriaceae</taxon>
        <taxon>Tunturiibacter</taxon>
    </lineage>
</organism>
<evidence type="ECO:0000259" key="10">
    <source>
        <dbReference type="PROSITE" id="PS52015"/>
    </source>
</evidence>
<dbReference type="EMBL" id="JACCCV010000002">
    <property type="protein sequence ID" value="NYF52398.1"/>
    <property type="molecule type" value="Genomic_DNA"/>
</dbReference>
<keyword evidence="7" id="KW-0653">Protein transport</keyword>
<dbReference type="Pfam" id="PF03544">
    <property type="entry name" value="TonB_C"/>
    <property type="match status" value="1"/>
</dbReference>
<comment type="subcellular location">
    <subcellularLocation>
        <location evidence="1">Cell inner membrane</location>
        <topology evidence="1">Single-pass membrane protein</topology>
        <orientation evidence="1">Periplasmic side</orientation>
    </subcellularLocation>
</comment>
<dbReference type="InterPro" id="IPR037682">
    <property type="entry name" value="TonB_C"/>
</dbReference>
<gene>
    <name evidence="11" type="ORF">HDF12_002797</name>
</gene>
<evidence type="ECO:0000256" key="9">
    <source>
        <dbReference type="ARBA" id="ARBA00023136"/>
    </source>
</evidence>
<evidence type="ECO:0000256" key="6">
    <source>
        <dbReference type="ARBA" id="ARBA00022692"/>
    </source>
</evidence>
<dbReference type="GO" id="GO:0055085">
    <property type="term" value="P:transmembrane transport"/>
    <property type="evidence" value="ECO:0007669"/>
    <property type="project" value="InterPro"/>
</dbReference>
<evidence type="ECO:0000256" key="3">
    <source>
        <dbReference type="ARBA" id="ARBA00022448"/>
    </source>
</evidence>
<comment type="similarity">
    <text evidence="2">Belongs to the TonB family.</text>
</comment>
<keyword evidence="9" id="KW-0472">Membrane</keyword>
<keyword evidence="5" id="KW-0997">Cell inner membrane</keyword>
<dbReference type="InterPro" id="IPR006260">
    <property type="entry name" value="TonB/TolA_C"/>
</dbReference>
<reference evidence="11 12" key="1">
    <citation type="submission" date="2020-07" db="EMBL/GenBank/DDBJ databases">
        <title>Genomic Encyclopedia of Type Strains, Phase IV (KMG-V): Genome sequencing to study the core and pangenomes of soil and plant-associated prokaryotes.</title>
        <authorList>
            <person name="Whitman W."/>
        </authorList>
    </citation>
    <scope>NUCLEOTIDE SEQUENCE [LARGE SCALE GENOMIC DNA]</scope>
    <source>
        <strain evidence="11 12">M8UP30</strain>
    </source>
</reference>
<keyword evidence="3" id="KW-0813">Transport</keyword>
<feature type="domain" description="TonB C-terminal" evidence="10">
    <location>
        <begin position="156"/>
        <end position="245"/>
    </location>
</feature>
<evidence type="ECO:0000313" key="12">
    <source>
        <dbReference type="Proteomes" id="UP000534186"/>
    </source>
</evidence>
<evidence type="ECO:0000256" key="8">
    <source>
        <dbReference type="ARBA" id="ARBA00022989"/>
    </source>
</evidence>
<dbReference type="Proteomes" id="UP000534186">
    <property type="component" value="Unassembled WGS sequence"/>
</dbReference>
<dbReference type="PROSITE" id="PS52015">
    <property type="entry name" value="TONB_CTD"/>
    <property type="match status" value="1"/>
</dbReference>
<dbReference type="GO" id="GO:0015031">
    <property type="term" value="P:protein transport"/>
    <property type="evidence" value="ECO:0007669"/>
    <property type="project" value="UniProtKB-KW"/>
</dbReference>
<keyword evidence="6" id="KW-0812">Transmembrane</keyword>
<accession>A0A7Y9NN46</accession>
<dbReference type="PANTHER" id="PTHR33446">
    <property type="entry name" value="PROTEIN TONB-RELATED"/>
    <property type="match status" value="1"/>
</dbReference>
<evidence type="ECO:0000256" key="7">
    <source>
        <dbReference type="ARBA" id="ARBA00022927"/>
    </source>
</evidence>
<keyword evidence="4" id="KW-1003">Cell membrane</keyword>
<dbReference type="GO" id="GO:0098797">
    <property type="term" value="C:plasma membrane protein complex"/>
    <property type="evidence" value="ECO:0007669"/>
    <property type="project" value="TreeGrafter"/>
</dbReference>
<dbReference type="AlphaFoldDB" id="A0A7Y9NN46"/>
<dbReference type="PANTHER" id="PTHR33446:SF2">
    <property type="entry name" value="PROTEIN TONB"/>
    <property type="match status" value="1"/>
</dbReference>
<evidence type="ECO:0000256" key="5">
    <source>
        <dbReference type="ARBA" id="ARBA00022519"/>
    </source>
</evidence>
<dbReference type="Gene3D" id="3.30.1150.10">
    <property type="match status" value="1"/>
</dbReference>
<evidence type="ECO:0000256" key="4">
    <source>
        <dbReference type="ARBA" id="ARBA00022475"/>
    </source>
</evidence>
<comment type="caution">
    <text evidence="11">The sequence shown here is derived from an EMBL/GenBank/DDBJ whole genome shotgun (WGS) entry which is preliminary data.</text>
</comment>
<evidence type="ECO:0000256" key="2">
    <source>
        <dbReference type="ARBA" id="ARBA00006555"/>
    </source>
</evidence>
<dbReference type="GO" id="GO:0031992">
    <property type="term" value="F:energy transducer activity"/>
    <property type="evidence" value="ECO:0007669"/>
    <property type="project" value="TreeGrafter"/>
</dbReference>
<sequence>MFEESLVESRAGEVSASKRWTTAASISLQFAVAGLVVALPLMHPEVLPFSVEAPKMLLPLLPKPPAPPLRVQRVTEAATSFATAAPPQPAILPARLPGRGVRAVEEPSLLDPGSMGMPYGLPIGLSVRECGPHPGVSVGPGVGSGGALHKTIDVSTGVSQGLLIEPIRPVYPAIARAAHVEGTVVVEAVISRGGTIESLHVLSGPVMLQSAAMDAIRAARYRPYRLNGEAVDVQTTITVNFRMGV</sequence>
<dbReference type="NCBIfam" id="TIGR01352">
    <property type="entry name" value="tonB_Cterm"/>
    <property type="match status" value="1"/>
</dbReference>
<dbReference type="SUPFAM" id="SSF74653">
    <property type="entry name" value="TolA/TonB C-terminal domain"/>
    <property type="match status" value="1"/>
</dbReference>